<evidence type="ECO:0000313" key="10">
    <source>
        <dbReference type="Proteomes" id="UP000835052"/>
    </source>
</evidence>
<reference evidence="9" key="1">
    <citation type="submission" date="2020-10" db="EMBL/GenBank/DDBJ databases">
        <authorList>
            <person name="Kikuchi T."/>
        </authorList>
    </citation>
    <scope>NUCLEOTIDE SEQUENCE</scope>
    <source>
        <strain evidence="9">NKZ352</strain>
    </source>
</reference>
<dbReference type="SUPFAM" id="SSF51735">
    <property type="entry name" value="NAD(P)-binding Rossmann-fold domains"/>
    <property type="match status" value="1"/>
</dbReference>
<dbReference type="OrthoDB" id="10253554at2759"/>
<feature type="domain" description="NAD(P)-binding" evidence="8">
    <location>
        <begin position="35"/>
        <end position="367"/>
    </location>
</feature>
<comment type="similarity">
    <text evidence="3">Belongs to the NAD(P)-dependent epimerase/dehydratase family. GDP-mannose 4,6-dehydratase subfamily.</text>
</comment>
<evidence type="ECO:0000256" key="4">
    <source>
        <dbReference type="ARBA" id="ARBA00011989"/>
    </source>
</evidence>
<evidence type="ECO:0000256" key="5">
    <source>
        <dbReference type="ARBA" id="ARBA00022857"/>
    </source>
</evidence>
<dbReference type="InterPro" id="IPR036291">
    <property type="entry name" value="NAD(P)-bd_dom_sf"/>
</dbReference>
<keyword evidence="10" id="KW-1185">Reference proteome</keyword>
<protein>
    <recommendedName>
        <fullName evidence="4">GDP-mannose 4,6-dehydratase</fullName>
        <ecNumber evidence="4">4.2.1.47</ecNumber>
    </recommendedName>
    <alternativeName>
        <fullName evidence="7">GDP-D-mannose dehydratase</fullName>
    </alternativeName>
</protein>
<keyword evidence="6" id="KW-0456">Lyase</keyword>
<evidence type="ECO:0000256" key="2">
    <source>
        <dbReference type="ARBA" id="ARBA00004912"/>
    </source>
</evidence>
<dbReference type="Gene3D" id="3.40.50.720">
    <property type="entry name" value="NAD(P)-binding Rossmann-like Domain"/>
    <property type="match status" value="1"/>
</dbReference>
<dbReference type="InterPro" id="IPR016040">
    <property type="entry name" value="NAD(P)-bd_dom"/>
</dbReference>
<evidence type="ECO:0000256" key="1">
    <source>
        <dbReference type="ARBA" id="ARBA00001937"/>
    </source>
</evidence>
<keyword evidence="5" id="KW-0521">NADP</keyword>
<dbReference type="GO" id="GO:0042351">
    <property type="term" value="P:'de novo' GDP-L-fucose biosynthetic process"/>
    <property type="evidence" value="ECO:0007669"/>
    <property type="project" value="TreeGrafter"/>
</dbReference>
<dbReference type="GO" id="GO:0008446">
    <property type="term" value="F:GDP-mannose 4,6-dehydratase activity"/>
    <property type="evidence" value="ECO:0007669"/>
    <property type="project" value="UniProtKB-EC"/>
</dbReference>
<dbReference type="EC" id="4.2.1.47" evidence="4"/>
<evidence type="ECO:0000256" key="7">
    <source>
        <dbReference type="ARBA" id="ARBA00031085"/>
    </source>
</evidence>
<dbReference type="InterPro" id="IPR006368">
    <property type="entry name" value="GDP_Man_deHydtase"/>
</dbReference>
<organism evidence="9 10">
    <name type="scientific">Caenorhabditis auriculariae</name>
    <dbReference type="NCBI Taxonomy" id="2777116"/>
    <lineage>
        <taxon>Eukaryota</taxon>
        <taxon>Metazoa</taxon>
        <taxon>Ecdysozoa</taxon>
        <taxon>Nematoda</taxon>
        <taxon>Chromadorea</taxon>
        <taxon>Rhabditida</taxon>
        <taxon>Rhabditina</taxon>
        <taxon>Rhabditomorpha</taxon>
        <taxon>Rhabditoidea</taxon>
        <taxon>Rhabditidae</taxon>
        <taxon>Peloderinae</taxon>
        <taxon>Caenorhabditis</taxon>
    </lineage>
</organism>
<evidence type="ECO:0000256" key="3">
    <source>
        <dbReference type="ARBA" id="ARBA00009263"/>
    </source>
</evidence>
<comment type="caution">
    <text evidence="9">The sequence shown here is derived from an EMBL/GenBank/DDBJ whole genome shotgun (WGS) entry which is preliminary data.</text>
</comment>
<evidence type="ECO:0000256" key="6">
    <source>
        <dbReference type="ARBA" id="ARBA00023239"/>
    </source>
</evidence>
<dbReference type="PANTHER" id="PTHR43715:SF1">
    <property type="entry name" value="GDP-MANNOSE 4,6 DEHYDRATASE"/>
    <property type="match status" value="1"/>
</dbReference>
<comment type="cofactor">
    <cofactor evidence="1">
        <name>NADP(+)</name>
        <dbReference type="ChEBI" id="CHEBI:58349"/>
    </cofactor>
</comment>
<dbReference type="Gene3D" id="3.90.25.10">
    <property type="entry name" value="UDP-galactose 4-epimerase, domain 1"/>
    <property type="match status" value="1"/>
</dbReference>
<dbReference type="Proteomes" id="UP000835052">
    <property type="component" value="Unassembled WGS sequence"/>
</dbReference>
<proteinExistence type="inferred from homology"/>
<comment type="pathway">
    <text evidence="2">Nucleotide-sugar biosynthesis; GDP-L-fucose biosynthesis via de novo pathway; GDP-L-fucose from GDP-alpha-D-mannose: step 1/2.</text>
</comment>
<dbReference type="CDD" id="cd05260">
    <property type="entry name" value="GDP_MD_SDR_e"/>
    <property type="match status" value="1"/>
</dbReference>
<gene>
    <name evidence="9" type="ORF">CAUJ_LOCUS7887</name>
</gene>
<dbReference type="PANTHER" id="PTHR43715">
    <property type="entry name" value="GDP-MANNOSE 4,6-DEHYDRATASE"/>
    <property type="match status" value="1"/>
</dbReference>
<dbReference type="FunFam" id="3.40.50.720:FF:000924">
    <property type="entry name" value="GDP-mannose 4,6 dehydratase"/>
    <property type="match status" value="1"/>
</dbReference>
<dbReference type="EMBL" id="CAJGYM010000024">
    <property type="protein sequence ID" value="CAD6191968.1"/>
    <property type="molecule type" value="Genomic_DNA"/>
</dbReference>
<dbReference type="HAMAP" id="MF_00955">
    <property type="entry name" value="GDP_Man_dehydratase"/>
    <property type="match status" value="1"/>
</dbReference>
<evidence type="ECO:0000259" key="8">
    <source>
        <dbReference type="Pfam" id="PF16363"/>
    </source>
</evidence>
<dbReference type="AlphaFoldDB" id="A0A8S1HC31"/>
<dbReference type="NCBIfam" id="TIGR01472">
    <property type="entry name" value="gmd"/>
    <property type="match status" value="1"/>
</dbReference>
<accession>A0A8S1HC31</accession>
<name>A0A8S1HC31_9PELO</name>
<evidence type="ECO:0000313" key="9">
    <source>
        <dbReference type="EMBL" id="CAD6191968.1"/>
    </source>
</evidence>
<dbReference type="Pfam" id="PF16363">
    <property type="entry name" value="GDP_Man_Dehyd"/>
    <property type="match status" value="1"/>
</dbReference>
<sequence>MDNEKGLEACLQNSHQVMASSEDDLKAFRARKVALITGISGQDGSYLAELLLSKGYKVHGIIRRSSSFNTARIEHLYSNPITHHGDSTFALHYGDMTDSSCLIKLISTIEPTEVYHLAAQSHVKVSFDLPEYTAEVDAVGTLRLLDAIHACKLTEKVRFYQASTSELYGKVQEIPQTEKTPFYPRSPYAVAKMYGYWIVVNYREAYNMFACNGILFNHESPRRGETFVTRKITRSVAKISLGQQDSVELGNLDSLRDWGHAKEYVEAMWRILQHDEPDDFVIATGKQYTVREFCNLAFAEIGEELVWEGEGVNEVGKCKEKGIVRVKVSPKYYRPTEVETLLGDATKAKEKLGWVPQIEVPELVKEMVASDIQLMKSNPMA</sequence>